<dbReference type="SUPFAM" id="SSF57424">
    <property type="entry name" value="LDL receptor-like module"/>
    <property type="match status" value="19"/>
</dbReference>
<dbReference type="SMART" id="SM00020">
    <property type="entry name" value="Tryp_SPc"/>
    <property type="match status" value="1"/>
</dbReference>
<dbReference type="Pfam" id="PF12662">
    <property type="entry name" value="cEGF"/>
    <property type="match status" value="2"/>
</dbReference>
<dbReference type="Gene3D" id="2.40.10.10">
    <property type="entry name" value="Trypsin-like serine proteases"/>
    <property type="match status" value="1"/>
</dbReference>
<dbReference type="GO" id="GO:0005509">
    <property type="term" value="F:calcium ion binding"/>
    <property type="evidence" value="ECO:0007669"/>
    <property type="project" value="InterPro"/>
</dbReference>
<dbReference type="GO" id="GO:0005576">
    <property type="term" value="C:extracellular region"/>
    <property type="evidence" value="ECO:0007669"/>
    <property type="project" value="UniProtKB-SubCell"/>
</dbReference>
<feature type="disulfide bond" evidence="15">
    <location>
        <begin position="853"/>
        <end position="868"/>
    </location>
</feature>
<dbReference type="InterPro" id="IPR013783">
    <property type="entry name" value="Ig-like_fold"/>
</dbReference>
<dbReference type="PROSITE" id="PS01186">
    <property type="entry name" value="EGF_2"/>
    <property type="match status" value="3"/>
</dbReference>
<dbReference type="InterPro" id="IPR009030">
    <property type="entry name" value="Growth_fac_rcpt_cys_sf"/>
</dbReference>
<feature type="disulfide bond" evidence="15">
    <location>
        <begin position="1192"/>
        <end position="1210"/>
    </location>
</feature>
<dbReference type="InterPro" id="IPR051221">
    <property type="entry name" value="LDLR-related"/>
</dbReference>
<evidence type="ECO:0000256" key="1">
    <source>
        <dbReference type="ARBA" id="ARBA00004167"/>
    </source>
</evidence>
<accession>A0AAD9JUQ1</accession>
<dbReference type="GO" id="GO:0042562">
    <property type="term" value="F:hormone binding"/>
    <property type="evidence" value="ECO:0007669"/>
    <property type="project" value="TreeGrafter"/>
</dbReference>
<dbReference type="SMART" id="SM00181">
    <property type="entry name" value="EGF"/>
    <property type="match status" value="3"/>
</dbReference>
<feature type="disulfide bond" evidence="15">
    <location>
        <begin position="1167"/>
        <end position="1182"/>
    </location>
</feature>
<sequence length="1783" mass="198083">MTVEKKNAMKRFEQSEKKTRYSRSTVLAVISFLVIIAIVAVIISIVYGVKAADVTQVTTTTPMPSTITNSSNLLRGTLILDNLLYDESLKDPGSDLFKLYKNRICKEVRFEESSLRGSLLMSWVLGMSSTNGMSSTQLEIKTSLLLTTWLETSSIFHGRIGPVYEDSCALLSSSDNPCEQICVNSVGTGQPQCKCENGFELNSDGKTCHDINECLTAGCPADCQNTEGGYKCKCPSGYRQADNGKDCTDVDECAVSNGHCEQICNNTVGGYDCLCFSGFTSINNTCLNGNLSLDRDQQAVVPLGTDISVTCILWASDKMTQDITIEWYTPDMEIIEDDLAERKSSVCFKRSGYRQCMLTLINNTESDNGNYVCVARYDDIPVSHAVLQLDVEVCNGFRCSNYKCIPIDRWCNKKMDCPDGADEMQNCTLFCPDGFVKCNYSLGQCVPANGVCQPDYACDGGENNRHCSSCNEMQLIKCNNTGRCVTPESKCNGVNDCGDWEDELDCVCFPKSRCPKTGVCLSNELFCDGNNDCKDGEDERKPCHINCTSIYTVQCNSTNDCIYTKKLCDGENDCGDWEDEKNCGQCLQRSSRDPKIHTHFRCDSGECLHYGLLCDGYSDCPDGSDENNCDGGFTSPCADSEFFCNNTHKCVSKKYRCDGEDDCGDHEDEQNCPCGASEFLCSNNMTCRAYNTWCNGKDDCGDNSDELVNCTSFCPEGLFHCDSVDKYHCLPPFMLCNSHWDCADGADEQNCECRYKDQLKCNGSYLCIWDTQLCDGKNDCGDLEDELGCGPCSNTEFKCTEIDVCMSEDKWCDSTKDCPKGSDEPDDCLVCDKRCAPNEIKCDNKCLSGAKMCDGVLDCSDNSDEKYCNCTDKQFKCHMGLCIDKARICDRHIDCPDQSDEWNCTKPCGDEMFPCATGDLCISKVAHCDGQINCRDESDEQSCGSCNKDRDWSIFDVTTITSTVEVRRRLNKIRDVGPFNVSCTMGMCIPAEFWCNEIIDCPDGSDESSCKPGADLDVPVVTEWIMCPPSWFRCTDNRKCIPPKYVCDLLSDCDDESDEGHQCTCPPPSNVINKLIPPTTFAAAKYRVDSGSNNQQQTPPANISDWRRCNSTGVCFWSIFLCDGWSICEDGTDESGVGCSDYDLCVNYPDSHGYCDSGECILLSEFCDSEPNCVDKSDEIHCTKSSCKGFLCDGGRCVPSLAKCNGRRDCYDWTDELGCNCNPATQYTCPSSTVCIDKLKKCDLVPNCPNMSDESTCTGTSADCYPEQFFCDGRCIDKEHVCDGTPNCKDYSDEKNCDCSFLTFNCTMGFCLSRDKWCDGIVDCPDGSDEPDHCRQTCPPNFYWCEIEDRCIHPYEVCHSSSLSLCQANTTEPEIDCSSMQVSESIYPHDIVPFIFNGDEAMPHSWPWLIGLRSHYHGDIVICGGSIIHPEWIVTAAHCVELSSSLDNYKVIIGMHRKDQVDPYQQELSIAQIIMHEKWDTYQLLNDIALIKLVKPVTYNRHVRPVCVPKTNFAPGKICTVIGWGDTLGTAEDNPLRQARLPIIKQETCQYWHRETSNVTSTMICAGYEDGRRGNCYGDSGGPLLCSRQGRFWIQGLVTWGKNGCKAEEAPMVFTRVPSFYDWINKYVEFAPISLKRIEVSGAPSTGVGKIHSPGTMQSSSTMIRWKGNLGMKSESEKNTTDPPELIGVSYAADVIKREHKLIIVVPEMVTSFTPAQVVDNERLESLRAALINLCVQLRPLDGPPSGTDPPPGLRAIVDDEFLHKQRLTIEIGRVKKISTKTQ</sequence>
<dbReference type="SUPFAM" id="SSF57184">
    <property type="entry name" value="Growth factor receptor domain"/>
    <property type="match status" value="1"/>
</dbReference>
<dbReference type="PROSITE" id="PS00010">
    <property type="entry name" value="ASX_HYDROXYL"/>
    <property type="match status" value="2"/>
</dbReference>
<feature type="disulfide bond" evidence="15">
    <location>
        <begin position="1155"/>
        <end position="1173"/>
    </location>
</feature>
<evidence type="ECO:0000256" key="13">
    <source>
        <dbReference type="ARBA" id="ARBA00023170"/>
    </source>
</evidence>
<feature type="disulfide bond" evidence="15">
    <location>
        <begin position="614"/>
        <end position="629"/>
    </location>
</feature>
<feature type="disulfide bond" evidence="15">
    <location>
        <begin position="877"/>
        <end position="895"/>
    </location>
</feature>
<dbReference type="Pfam" id="PF00089">
    <property type="entry name" value="Trypsin"/>
    <property type="match status" value="1"/>
</dbReference>
<keyword evidence="20" id="KW-1185">Reference proteome</keyword>
<keyword evidence="14" id="KW-0325">Glycoprotein</keyword>
<name>A0AAD9JUQ1_9ANNE</name>
<dbReference type="InterPro" id="IPR036055">
    <property type="entry name" value="LDL_receptor-like_sf"/>
</dbReference>
<dbReference type="Gene3D" id="2.60.40.10">
    <property type="entry name" value="Immunoglobulins"/>
    <property type="match status" value="1"/>
</dbReference>
<feature type="domain" description="Ig-like" evidence="18">
    <location>
        <begin position="304"/>
        <end position="383"/>
    </location>
</feature>
<evidence type="ECO:0000313" key="19">
    <source>
        <dbReference type="EMBL" id="KAK2159005.1"/>
    </source>
</evidence>
<dbReference type="PROSITE" id="PS50068">
    <property type="entry name" value="LDLRA_2"/>
    <property type="match status" value="20"/>
</dbReference>
<dbReference type="Gene3D" id="2.10.25.10">
    <property type="entry name" value="Laminin"/>
    <property type="match status" value="3"/>
</dbReference>
<keyword evidence="5" id="KW-0645">Protease</keyword>
<dbReference type="Gene3D" id="4.10.400.10">
    <property type="entry name" value="Low-density Lipoprotein Receptor"/>
    <property type="match status" value="19"/>
</dbReference>
<feature type="disulfide bond" evidence="15">
    <location>
        <begin position="602"/>
        <end position="620"/>
    </location>
</feature>
<dbReference type="Pfam" id="PF00057">
    <property type="entry name" value="Ldl_recept_a"/>
    <property type="match status" value="13"/>
</dbReference>
<dbReference type="FunFam" id="2.40.10.10:FF:000003">
    <property type="entry name" value="Transmembrane serine protease 3"/>
    <property type="match status" value="1"/>
</dbReference>
<evidence type="ECO:0000259" key="18">
    <source>
        <dbReference type="PROSITE" id="PS50835"/>
    </source>
</evidence>
<comment type="subcellular location">
    <subcellularLocation>
        <location evidence="1">Membrane</location>
        <topology evidence="1">Single-pass membrane protein</topology>
    </subcellularLocation>
    <subcellularLocation>
        <location evidence="2">Secreted</location>
    </subcellularLocation>
</comment>
<dbReference type="InterPro" id="IPR018114">
    <property type="entry name" value="TRYPSIN_HIS"/>
</dbReference>
<feature type="disulfide bond" evidence="15">
    <location>
        <begin position="774"/>
        <end position="789"/>
    </location>
</feature>
<dbReference type="InterPro" id="IPR036179">
    <property type="entry name" value="Ig-like_dom_sf"/>
</dbReference>
<dbReference type="GO" id="GO:0004252">
    <property type="term" value="F:serine-type endopeptidase activity"/>
    <property type="evidence" value="ECO:0007669"/>
    <property type="project" value="InterPro"/>
</dbReference>
<organism evidence="19 20">
    <name type="scientific">Paralvinella palmiformis</name>
    <dbReference type="NCBI Taxonomy" id="53620"/>
    <lineage>
        <taxon>Eukaryota</taxon>
        <taxon>Metazoa</taxon>
        <taxon>Spiralia</taxon>
        <taxon>Lophotrochozoa</taxon>
        <taxon>Annelida</taxon>
        <taxon>Polychaeta</taxon>
        <taxon>Sedentaria</taxon>
        <taxon>Canalipalpata</taxon>
        <taxon>Terebellida</taxon>
        <taxon>Terebelliformia</taxon>
        <taxon>Alvinellidae</taxon>
        <taxon>Paralvinella</taxon>
    </lineage>
</organism>
<feature type="disulfide bond" evidence="15">
    <location>
        <begin position="1306"/>
        <end position="1324"/>
    </location>
</feature>
<feature type="disulfide bond" evidence="15">
    <location>
        <begin position="889"/>
        <end position="904"/>
    </location>
</feature>
<dbReference type="InterPro" id="IPR007110">
    <property type="entry name" value="Ig-like_dom"/>
</dbReference>
<dbReference type="PROSITE" id="PS01187">
    <property type="entry name" value="EGF_CA"/>
    <property type="match status" value="1"/>
</dbReference>
<evidence type="ECO:0000256" key="15">
    <source>
        <dbReference type="PROSITE-ProRule" id="PRU00124"/>
    </source>
</evidence>
<feature type="transmembrane region" description="Helical" evidence="16">
    <location>
        <begin position="21"/>
        <end position="47"/>
    </location>
</feature>
<dbReference type="PRINTS" id="PR00261">
    <property type="entry name" value="LDLRECEPTOR"/>
</dbReference>
<dbReference type="PROSITE" id="PS01209">
    <property type="entry name" value="LDLRA_1"/>
    <property type="match status" value="3"/>
</dbReference>
<keyword evidence="10 16" id="KW-1133">Transmembrane helix</keyword>
<feature type="disulfide bond" evidence="15">
    <location>
        <begin position="1282"/>
        <end position="1297"/>
    </location>
</feature>
<feature type="disulfide bond" evidence="15">
    <location>
        <begin position="983"/>
        <end position="1001"/>
    </location>
</feature>
<dbReference type="GO" id="GO:0043235">
    <property type="term" value="C:receptor complex"/>
    <property type="evidence" value="ECO:0007669"/>
    <property type="project" value="TreeGrafter"/>
</dbReference>
<feature type="disulfide bond" evidence="15">
    <location>
        <begin position="491"/>
        <end position="506"/>
    </location>
</feature>
<feature type="disulfide bond" evidence="15">
    <location>
        <begin position="870"/>
        <end position="882"/>
    </location>
</feature>
<dbReference type="InterPro" id="IPR002172">
    <property type="entry name" value="LDrepeatLR_classA_rpt"/>
</dbReference>
<evidence type="ECO:0000256" key="16">
    <source>
        <dbReference type="SAM" id="Phobius"/>
    </source>
</evidence>
<dbReference type="PROSITE" id="PS00134">
    <property type="entry name" value="TRYPSIN_HIS"/>
    <property type="match status" value="1"/>
</dbReference>
<keyword evidence="7" id="KW-0677">Repeat</keyword>
<feature type="disulfide bond" evidence="15">
    <location>
        <begin position="1299"/>
        <end position="1311"/>
    </location>
</feature>
<feature type="disulfide bond" evidence="15">
    <location>
        <begin position="1242"/>
        <end position="1257"/>
    </location>
</feature>
<keyword evidence="13" id="KW-0675">Receptor</keyword>
<evidence type="ECO:0000256" key="5">
    <source>
        <dbReference type="ARBA" id="ARBA00022670"/>
    </source>
</evidence>
<evidence type="ECO:0000256" key="12">
    <source>
        <dbReference type="ARBA" id="ARBA00023157"/>
    </source>
</evidence>
<keyword evidence="6 16" id="KW-0812">Transmembrane</keyword>
<dbReference type="PROSITE" id="PS50240">
    <property type="entry name" value="TRYPSIN_DOM"/>
    <property type="match status" value="1"/>
</dbReference>
<feature type="disulfide bond" evidence="15">
    <location>
        <begin position="1204"/>
        <end position="1219"/>
    </location>
</feature>
<evidence type="ECO:0000256" key="3">
    <source>
        <dbReference type="ARBA" id="ARBA00022525"/>
    </source>
</evidence>
<dbReference type="GO" id="GO:0006898">
    <property type="term" value="P:receptor-mediated endocytosis"/>
    <property type="evidence" value="ECO:0007669"/>
    <property type="project" value="TreeGrafter"/>
</dbReference>
<dbReference type="InterPro" id="IPR043504">
    <property type="entry name" value="Peptidase_S1_PA_chymotrypsin"/>
</dbReference>
<evidence type="ECO:0000256" key="7">
    <source>
        <dbReference type="ARBA" id="ARBA00022737"/>
    </source>
</evidence>
<dbReference type="InterPro" id="IPR001881">
    <property type="entry name" value="EGF-like_Ca-bd_dom"/>
</dbReference>
<dbReference type="SMART" id="SM00192">
    <property type="entry name" value="LDLa"/>
    <property type="match status" value="21"/>
</dbReference>
<evidence type="ECO:0000256" key="10">
    <source>
        <dbReference type="ARBA" id="ARBA00022989"/>
    </source>
</evidence>
<evidence type="ECO:0000256" key="11">
    <source>
        <dbReference type="ARBA" id="ARBA00023136"/>
    </source>
</evidence>
<evidence type="ECO:0000256" key="8">
    <source>
        <dbReference type="ARBA" id="ARBA00022801"/>
    </source>
</evidence>
<dbReference type="SUPFAM" id="SSF50494">
    <property type="entry name" value="Trypsin-like serine proteases"/>
    <property type="match status" value="1"/>
</dbReference>
<dbReference type="InterPro" id="IPR023415">
    <property type="entry name" value="LDLR_class-A_CS"/>
</dbReference>
<dbReference type="SMART" id="SM00409">
    <property type="entry name" value="IG"/>
    <property type="match status" value="1"/>
</dbReference>
<feature type="disulfide bond" evidence="15">
    <location>
        <begin position="399"/>
        <end position="417"/>
    </location>
</feature>
<feature type="domain" description="Peptidase S1" evidence="17">
    <location>
        <begin position="1395"/>
        <end position="1629"/>
    </location>
</feature>
<dbReference type="GO" id="GO:0006508">
    <property type="term" value="P:proteolysis"/>
    <property type="evidence" value="ECO:0007669"/>
    <property type="project" value="UniProtKB-KW"/>
</dbReference>
<dbReference type="SMART" id="SM00179">
    <property type="entry name" value="EGF_CA"/>
    <property type="match status" value="3"/>
</dbReference>
<dbReference type="InterPro" id="IPR000742">
    <property type="entry name" value="EGF"/>
</dbReference>
<feature type="disulfide bond" evidence="15">
    <location>
        <begin position="508"/>
        <end position="520"/>
    </location>
</feature>
<feature type="disulfide bond" evidence="15">
    <location>
        <begin position="657"/>
        <end position="672"/>
    </location>
</feature>
<comment type="caution">
    <text evidence="19">The sequence shown here is derived from an EMBL/GenBank/DDBJ whole genome shotgun (WGS) entry which is preliminary data.</text>
</comment>
<gene>
    <name evidence="19" type="ORF">LSH36_160g01023</name>
</gene>
<dbReference type="PANTHER" id="PTHR22722">
    <property type="entry name" value="LOW-DENSITY LIPOPROTEIN RECEPTOR-RELATED PROTEIN 2-RELATED"/>
    <property type="match status" value="1"/>
</dbReference>
<proteinExistence type="predicted"/>
<reference evidence="19" key="1">
    <citation type="journal article" date="2023" name="Mol. Biol. Evol.">
        <title>Third-Generation Sequencing Reveals the Adaptive Role of the Epigenome in Three Deep-Sea Polychaetes.</title>
        <authorList>
            <person name="Perez M."/>
            <person name="Aroh O."/>
            <person name="Sun Y."/>
            <person name="Lan Y."/>
            <person name="Juniper S.K."/>
            <person name="Young C.R."/>
            <person name="Angers B."/>
            <person name="Qian P.Y."/>
        </authorList>
    </citation>
    <scope>NUCLEOTIDE SEQUENCE</scope>
    <source>
        <strain evidence="19">P08H-3</strain>
    </source>
</reference>
<evidence type="ECO:0000256" key="6">
    <source>
        <dbReference type="ARBA" id="ARBA00022692"/>
    </source>
</evidence>
<dbReference type="CDD" id="cd00054">
    <property type="entry name" value="EGF_CA"/>
    <property type="match status" value="1"/>
</dbReference>
<dbReference type="CDD" id="cd00112">
    <property type="entry name" value="LDLa"/>
    <property type="match status" value="17"/>
</dbReference>
<dbReference type="InterPro" id="IPR000152">
    <property type="entry name" value="EGF-type_Asp/Asn_hydroxyl_site"/>
</dbReference>
<dbReference type="InterPro" id="IPR009003">
    <property type="entry name" value="Peptidase_S1_PA"/>
</dbReference>
<dbReference type="GO" id="GO:0016324">
    <property type="term" value="C:apical plasma membrane"/>
    <property type="evidence" value="ECO:0007669"/>
    <property type="project" value="TreeGrafter"/>
</dbReference>
<evidence type="ECO:0000256" key="9">
    <source>
        <dbReference type="ARBA" id="ARBA00022825"/>
    </source>
</evidence>
<dbReference type="PROSITE" id="PS50835">
    <property type="entry name" value="IG_LIKE"/>
    <property type="match status" value="1"/>
</dbReference>
<dbReference type="InterPro" id="IPR026823">
    <property type="entry name" value="cEGF"/>
</dbReference>
<feature type="disulfide bond" evidence="15">
    <location>
        <begin position="995"/>
        <end position="1010"/>
    </location>
</feature>
<keyword evidence="11 16" id="KW-0472">Membrane</keyword>
<keyword evidence="8" id="KW-0378">Hydrolase</keyword>
<keyword evidence="3" id="KW-0964">Secreted</keyword>
<dbReference type="InterPro" id="IPR003599">
    <property type="entry name" value="Ig_sub"/>
</dbReference>
<evidence type="ECO:0000259" key="17">
    <source>
        <dbReference type="PROSITE" id="PS50240"/>
    </source>
</evidence>
<keyword evidence="12 15" id="KW-1015">Disulfide bond</keyword>
<keyword evidence="4" id="KW-0245">EGF-like domain</keyword>
<dbReference type="Proteomes" id="UP001208570">
    <property type="component" value="Unassembled WGS sequence"/>
</dbReference>
<evidence type="ECO:0000256" key="14">
    <source>
        <dbReference type="ARBA" id="ARBA00023180"/>
    </source>
</evidence>
<evidence type="ECO:0000256" key="4">
    <source>
        <dbReference type="ARBA" id="ARBA00022536"/>
    </source>
</evidence>
<dbReference type="InterPro" id="IPR018097">
    <property type="entry name" value="EGF_Ca-bd_CS"/>
</dbReference>
<protein>
    <submittedName>
        <fullName evidence="19">Uncharacterized protein</fullName>
    </submittedName>
</protein>
<dbReference type="CDD" id="cd00190">
    <property type="entry name" value="Tryp_SPc"/>
    <property type="match status" value="1"/>
</dbReference>
<feature type="disulfide bond" evidence="15">
    <location>
        <begin position="928"/>
        <end position="943"/>
    </location>
</feature>
<feature type="disulfide bond" evidence="15">
    <location>
        <begin position="568"/>
        <end position="583"/>
    </location>
</feature>
<dbReference type="InterPro" id="IPR001254">
    <property type="entry name" value="Trypsin_dom"/>
</dbReference>
<evidence type="ECO:0000256" key="2">
    <source>
        <dbReference type="ARBA" id="ARBA00004613"/>
    </source>
</evidence>
<comment type="caution">
    <text evidence="15">Lacks conserved residue(s) required for the propagation of feature annotation.</text>
</comment>
<keyword evidence="9" id="KW-0720">Serine protease</keyword>
<dbReference type="SUPFAM" id="SSF48726">
    <property type="entry name" value="Immunoglobulin"/>
    <property type="match status" value="1"/>
</dbReference>
<dbReference type="PANTHER" id="PTHR22722:SF14">
    <property type="entry name" value="MEGALIN, ISOFORM A"/>
    <property type="match status" value="1"/>
</dbReference>
<evidence type="ECO:0000313" key="20">
    <source>
        <dbReference type="Proteomes" id="UP001208570"/>
    </source>
</evidence>
<dbReference type="EMBL" id="JAODUP010000160">
    <property type="protein sequence ID" value="KAK2159005.1"/>
    <property type="molecule type" value="Genomic_DNA"/>
</dbReference>
<feature type="disulfide bond" evidence="15">
    <location>
        <begin position="736"/>
        <end position="751"/>
    </location>
</feature>